<dbReference type="SUPFAM" id="SSF160574">
    <property type="entry name" value="BT0923-like"/>
    <property type="match status" value="1"/>
</dbReference>
<dbReference type="Proteomes" id="UP001200642">
    <property type="component" value="Unassembled WGS sequence"/>
</dbReference>
<dbReference type="AlphaFoldDB" id="A0AAE3JPV1"/>
<dbReference type="InterPro" id="IPR021533">
    <property type="entry name" value="PepSY-like"/>
</dbReference>
<dbReference type="RefSeq" id="WP_317902321.1">
    <property type="nucleotide sequence ID" value="NZ_JAIRBC010000013.1"/>
</dbReference>
<proteinExistence type="predicted"/>
<feature type="domain" description="Putative beta-lactamase-inhibitor-like PepSY-like" evidence="1">
    <location>
        <begin position="53"/>
        <end position="141"/>
    </location>
</feature>
<organism evidence="2 3">
    <name type="scientific">Cerina litoralis</name>
    <dbReference type="NCBI Taxonomy" id="2874477"/>
    <lineage>
        <taxon>Bacteria</taxon>
        <taxon>Pseudomonadati</taxon>
        <taxon>Bacteroidota</taxon>
        <taxon>Flavobacteriia</taxon>
        <taxon>Flavobacteriales</taxon>
        <taxon>Flavobacteriaceae</taxon>
        <taxon>Cerina</taxon>
    </lineage>
</organism>
<reference evidence="2" key="1">
    <citation type="submission" date="2023-02" db="EMBL/GenBank/DDBJ databases">
        <title>Genome of Flavobacteriaceae gen. nov. sp. strain F89.</title>
        <authorList>
            <person name="Wang Y."/>
        </authorList>
    </citation>
    <scope>NUCLEOTIDE SEQUENCE</scope>
    <source>
        <strain evidence="2">F89</strain>
    </source>
</reference>
<protein>
    <submittedName>
        <fullName evidence="2">PepSY-like domain-containing protein</fullName>
    </submittedName>
</protein>
<comment type="caution">
    <text evidence="2">The sequence shown here is derived from an EMBL/GenBank/DDBJ whole genome shotgun (WGS) entry which is preliminary data.</text>
</comment>
<evidence type="ECO:0000313" key="2">
    <source>
        <dbReference type="EMBL" id="MCG2461174.1"/>
    </source>
</evidence>
<evidence type="ECO:0000313" key="3">
    <source>
        <dbReference type="Proteomes" id="UP001200642"/>
    </source>
</evidence>
<name>A0AAE3JPV1_9FLAO</name>
<dbReference type="Gene3D" id="3.10.450.360">
    <property type="match status" value="1"/>
</dbReference>
<dbReference type="Pfam" id="PF11396">
    <property type="entry name" value="PepSY_like"/>
    <property type="match status" value="1"/>
</dbReference>
<keyword evidence="3" id="KW-1185">Reference proteome</keyword>
<accession>A0AAE3JPV1</accession>
<gene>
    <name evidence="2" type="ORF">K8352_10480</name>
</gene>
<dbReference type="EMBL" id="JAIRBC010000013">
    <property type="protein sequence ID" value="MCG2461174.1"/>
    <property type="molecule type" value="Genomic_DNA"/>
</dbReference>
<evidence type="ECO:0000259" key="1">
    <source>
        <dbReference type="Pfam" id="PF11396"/>
    </source>
</evidence>
<sequence length="146" mass="16803">MEKLRMALIALIVTVTMNAQDLKTSEVPASFTEGLLKKYPTATNIEWKKNNTDYKVEFEVGRMEYEIWFNKDGGTLLVEKEITRSLMPKGLIDIINKDYADYRIDAVEAIEKNGQTTYKVELEKSWDQQLIITYTKAGKVLNISKD</sequence>